<gene>
    <name evidence="1" type="ORF">L873DRAFT_1673563</name>
</gene>
<evidence type="ECO:0000313" key="2">
    <source>
        <dbReference type="Proteomes" id="UP000276215"/>
    </source>
</evidence>
<dbReference type="Proteomes" id="UP000276215">
    <property type="component" value="Unassembled WGS sequence"/>
</dbReference>
<sequence length="53" mass="6503">IKAASHLIIFYPVYYCELNFIEYFSGRAKLYAQANFPHWFEWYQRHLKVSQKS</sequence>
<dbReference type="EMBL" id="ML120368">
    <property type="protein sequence ID" value="RPB02454.1"/>
    <property type="molecule type" value="Genomic_DNA"/>
</dbReference>
<organism evidence="1 2">
    <name type="scientific">Choiromyces venosus 120613-1</name>
    <dbReference type="NCBI Taxonomy" id="1336337"/>
    <lineage>
        <taxon>Eukaryota</taxon>
        <taxon>Fungi</taxon>
        <taxon>Dikarya</taxon>
        <taxon>Ascomycota</taxon>
        <taxon>Pezizomycotina</taxon>
        <taxon>Pezizomycetes</taxon>
        <taxon>Pezizales</taxon>
        <taxon>Tuberaceae</taxon>
        <taxon>Choiromyces</taxon>
    </lineage>
</organism>
<dbReference type="AlphaFoldDB" id="A0A3N4JVR9"/>
<accession>A0A3N4JVR9</accession>
<proteinExistence type="predicted"/>
<feature type="non-terminal residue" evidence="1">
    <location>
        <position position="1"/>
    </location>
</feature>
<evidence type="ECO:0000313" key="1">
    <source>
        <dbReference type="EMBL" id="RPB02454.1"/>
    </source>
</evidence>
<name>A0A3N4JVR9_9PEZI</name>
<reference evidence="1 2" key="1">
    <citation type="journal article" date="2018" name="Nat. Ecol. Evol.">
        <title>Pezizomycetes genomes reveal the molecular basis of ectomycorrhizal truffle lifestyle.</title>
        <authorList>
            <person name="Murat C."/>
            <person name="Payen T."/>
            <person name="Noel B."/>
            <person name="Kuo A."/>
            <person name="Morin E."/>
            <person name="Chen J."/>
            <person name="Kohler A."/>
            <person name="Krizsan K."/>
            <person name="Balestrini R."/>
            <person name="Da Silva C."/>
            <person name="Montanini B."/>
            <person name="Hainaut M."/>
            <person name="Levati E."/>
            <person name="Barry K.W."/>
            <person name="Belfiori B."/>
            <person name="Cichocki N."/>
            <person name="Clum A."/>
            <person name="Dockter R.B."/>
            <person name="Fauchery L."/>
            <person name="Guy J."/>
            <person name="Iotti M."/>
            <person name="Le Tacon F."/>
            <person name="Lindquist E.A."/>
            <person name="Lipzen A."/>
            <person name="Malagnac F."/>
            <person name="Mello A."/>
            <person name="Molinier V."/>
            <person name="Miyauchi S."/>
            <person name="Poulain J."/>
            <person name="Riccioni C."/>
            <person name="Rubini A."/>
            <person name="Sitrit Y."/>
            <person name="Splivallo R."/>
            <person name="Traeger S."/>
            <person name="Wang M."/>
            <person name="Zifcakova L."/>
            <person name="Wipf D."/>
            <person name="Zambonelli A."/>
            <person name="Paolocci F."/>
            <person name="Nowrousian M."/>
            <person name="Ottonello S."/>
            <person name="Baldrian P."/>
            <person name="Spatafora J.W."/>
            <person name="Henrissat B."/>
            <person name="Nagy L.G."/>
            <person name="Aury J.M."/>
            <person name="Wincker P."/>
            <person name="Grigoriev I.V."/>
            <person name="Bonfante P."/>
            <person name="Martin F.M."/>
        </authorList>
    </citation>
    <scope>NUCLEOTIDE SEQUENCE [LARGE SCALE GENOMIC DNA]</scope>
    <source>
        <strain evidence="1 2">120613-1</strain>
    </source>
</reference>
<dbReference type="OrthoDB" id="5401962at2759"/>
<evidence type="ECO:0008006" key="3">
    <source>
        <dbReference type="Google" id="ProtNLM"/>
    </source>
</evidence>
<protein>
    <recommendedName>
        <fullName evidence="3">Tc1-like transposase DDE domain-containing protein</fullName>
    </recommendedName>
</protein>
<keyword evidence="2" id="KW-1185">Reference proteome</keyword>